<dbReference type="PANTHER" id="PTHR13504">
    <property type="entry name" value="FIDO DOMAIN-CONTAINING PROTEIN DDB_G0283145"/>
    <property type="match status" value="1"/>
</dbReference>
<feature type="binding site" evidence="2">
    <location>
        <begin position="445"/>
        <end position="452"/>
    </location>
    <ligand>
        <name>ATP</name>
        <dbReference type="ChEBI" id="CHEBI:30616"/>
    </ligand>
</feature>
<accession>A0A849IIZ0</accession>
<dbReference type="Proteomes" id="UP000564885">
    <property type="component" value="Unassembled WGS sequence"/>
</dbReference>
<dbReference type="Gene3D" id="1.10.3290.10">
    <property type="entry name" value="Fido-like domain"/>
    <property type="match status" value="1"/>
</dbReference>
<keyword evidence="2" id="KW-0067">ATP-binding</keyword>
<dbReference type="InterPro" id="IPR003812">
    <property type="entry name" value="Fido"/>
</dbReference>
<dbReference type="SUPFAM" id="SSF140931">
    <property type="entry name" value="Fic-like"/>
    <property type="match status" value="1"/>
</dbReference>
<dbReference type="AlphaFoldDB" id="A0A849IIZ0"/>
<gene>
    <name evidence="5" type="ORF">HJG44_16130</name>
</gene>
<organism evidence="5 6">
    <name type="scientific">Enterovirga aerilata</name>
    <dbReference type="NCBI Taxonomy" id="2730920"/>
    <lineage>
        <taxon>Bacteria</taxon>
        <taxon>Pseudomonadati</taxon>
        <taxon>Pseudomonadota</taxon>
        <taxon>Alphaproteobacteria</taxon>
        <taxon>Hyphomicrobiales</taxon>
        <taxon>Methylobacteriaceae</taxon>
        <taxon>Enterovirga</taxon>
    </lineage>
</organism>
<reference evidence="5 6" key="1">
    <citation type="submission" date="2020-04" db="EMBL/GenBank/DDBJ databases">
        <title>Enterovirga sp. isolate from soil.</title>
        <authorList>
            <person name="Chea S."/>
            <person name="Kim D.-U."/>
        </authorList>
    </citation>
    <scope>NUCLEOTIDE SEQUENCE [LARGE SCALE GENOMIC DNA]</scope>
    <source>
        <strain evidence="5 6">DB1703</strain>
    </source>
</reference>
<feature type="region of interest" description="Disordered" evidence="3">
    <location>
        <begin position="501"/>
        <end position="521"/>
    </location>
</feature>
<evidence type="ECO:0000256" key="3">
    <source>
        <dbReference type="SAM" id="MobiDB-lite"/>
    </source>
</evidence>
<feature type="domain" description="Fido" evidence="4">
    <location>
        <begin position="355"/>
        <end position="499"/>
    </location>
</feature>
<comment type="caution">
    <text evidence="5">The sequence shown here is derived from an EMBL/GenBank/DDBJ whole genome shotgun (WGS) entry which is preliminary data.</text>
</comment>
<dbReference type="EMBL" id="JABEPP010000004">
    <property type="protein sequence ID" value="NNM73913.1"/>
    <property type="molecule type" value="Genomic_DNA"/>
</dbReference>
<dbReference type="InterPro" id="IPR040198">
    <property type="entry name" value="Fido_containing"/>
</dbReference>
<proteinExistence type="predicted"/>
<evidence type="ECO:0000313" key="5">
    <source>
        <dbReference type="EMBL" id="NNM73913.1"/>
    </source>
</evidence>
<protein>
    <submittedName>
        <fullName evidence="5">Cell filamentation protein Fic</fullName>
    </submittedName>
</protein>
<evidence type="ECO:0000259" key="4">
    <source>
        <dbReference type="PROSITE" id="PS51459"/>
    </source>
</evidence>
<keyword evidence="6" id="KW-1185">Reference proteome</keyword>
<keyword evidence="2" id="KW-0547">Nucleotide-binding</keyword>
<dbReference type="GO" id="GO:0005524">
    <property type="term" value="F:ATP binding"/>
    <property type="evidence" value="ECO:0007669"/>
    <property type="project" value="UniProtKB-KW"/>
</dbReference>
<sequence length="521" mass="57526">MGGLNEKIAGSLARLRAAGGDRVGILRSSVLGRTDQERLVKYGYLKQIMPGWLMVVDPHFRAGDSTPYYANFWKFLSMYCEDRFGALWTADAQTSLRLHADENTVPPQVVVISPGANNRPQAFPFNTSLFSLRAELPPTVMRDGMRVLPLGDALVRAAPAFFTQQRSTALAALASLGSASEVVTPLLAGGHSVIAGRLAAAFRAIGRSRVADEIVSAMTAAGHVVSERDNPLKDLPPGLSFKRRVSPVAARVTALWAELRTGVLDAFQEEPRQMDDPERYLEDVDGQYVADAYHSLSIEGYKVTPELIEKIRRGDWNPERIEADREQRDALAAKGYADCFALVRTAVADILGGADAAALVLDRHMAWFRAMFQPSVAAGLFDDERLGGYRRHFIYLDGSRYVPVAHASVQDAMDAYFDAFEAEPDPRVRAVLGHFIFTYIHPLPDGNGRIGRFIMNTQLASGGYPWTVIPVDERVRYMRSLDAASLDHDVRPFAALVSDVVRREPPPPRRRSAGEEPAYRE</sequence>
<dbReference type="Pfam" id="PF02661">
    <property type="entry name" value="Fic"/>
    <property type="match status" value="1"/>
</dbReference>
<name>A0A849IIZ0_9HYPH</name>
<dbReference type="InterPro" id="IPR036597">
    <property type="entry name" value="Fido-like_dom_sf"/>
</dbReference>
<feature type="active site" evidence="1">
    <location>
        <position position="441"/>
    </location>
</feature>
<dbReference type="RefSeq" id="WP_171219356.1">
    <property type="nucleotide sequence ID" value="NZ_JABEPP010000004.1"/>
</dbReference>
<evidence type="ECO:0000313" key="6">
    <source>
        <dbReference type="Proteomes" id="UP000564885"/>
    </source>
</evidence>
<dbReference type="PROSITE" id="PS51459">
    <property type="entry name" value="FIDO"/>
    <property type="match status" value="1"/>
</dbReference>
<dbReference type="PANTHER" id="PTHR13504:SF38">
    <property type="entry name" value="FIDO DOMAIN-CONTAINING PROTEIN"/>
    <property type="match status" value="1"/>
</dbReference>
<evidence type="ECO:0000256" key="2">
    <source>
        <dbReference type="PIRSR" id="PIRSR640198-2"/>
    </source>
</evidence>
<evidence type="ECO:0000256" key="1">
    <source>
        <dbReference type="PIRSR" id="PIRSR640198-1"/>
    </source>
</evidence>